<keyword evidence="2" id="KW-1185">Reference proteome</keyword>
<name>A0A813DNB3_POLGL</name>
<gene>
    <name evidence="1" type="ORF">PGLA1383_LOCUS8132</name>
</gene>
<dbReference type="EMBL" id="CAJNNV010003652">
    <property type="protein sequence ID" value="CAE8589364.1"/>
    <property type="molecule type" value="Genomic_DNA"/>
</dbReference>
<organism evidence="1 2">
    <name type="scientific">Polarella glacialis</name>
    <name type="common">Dinoflagellate</name>
    <dbReference type="NCBI Taxonomy" id="89957"/>
    <lineage>
        <taxon>Eukaryota</taxon>
        <taxon>Sar</taxon>
        <taxon>Alveolata</taxon>
        <taxon>Dinophyceae</taxon>
        <taxon>Suessiales</taxon>
        <taxon>Suessiaceae</taxon>
        <taxon>Polarella</taxon>
    </lineage>
</organism>
<protein>
    <submittedName>
        <fullName evidence="1">Uncharacterized protein</fullName>
    </submittedName>
</protein>
<comment type="caution">
    <text evidence="1">The sequence shown here is derived from an EMBL/GenBank/DDBJ whole genome shotgun (WGS) entry which is preliminary data.</text>
</comment>
<feature type="non-terminal residue" evidence="1">
    <location>
        <position position="74"/>
    </location>
</feature>
<dbReference type="Proteomes" id="UP000654075">
    <property type="component" value="Unassembled WGS sequence"/>
</dbReference>
<evidence type="ECO:0000313" key="1">
    <source>
        <dbReference type="EMBL" id="CAE8589364.1"/>
    </source>
</evidence>
<dbReference type="AlphaFoldDB" id="A0A813DNB3"/>
<sequence>SSSEVNKSRTEKSNQEVISVSSRANLYQAQGRKEKFAAAFERGQKLATKGDCKLPQQWWIGLFVAGIIMNMCSG</sequence>
<proteinExistence type="predicted"/>
<accession>A0A813DNB3</accession>
<reference evidence="1" key="1">
    <citation type="submission" date="2021-02" db="EMBL/GenBank/DDBJ databases">
        <authorList>
            <person name="Dougan E. K."/>
            <person name="Rhodes N."/>
            <person name="Thang M."/>
            <person name="Chan C."/>
        </authorList>
    </citation>
    <scope>NUCLEOTIDE SEQUENCE</scope>
</reference>
<feature type="non-terminal residue" evidence="1">
    <location>
        <position position="1"/>
    </location>
</feature>
<evidence type="ECO:0000313" key="2">
    <source>
        <dbReference type="Proteomes" id="UP000654075"/>
    </source>
</evidence>